<dbReference type="InParanoid" id="B2WBT8"/>
<proteinExistence type="predicted"/>
<name>B2WBT8_PYRTR</name>
<dbReference type="HOGENOM" id="CLU_3033472_0_0_1"/>
<reference evidence="2" key="1">
    <citation type="journal article" date="2013" name="G3 (Bethesda)">
        <title>Comparative genomics of a plant-pathogenic fungus, Pyrenophora tritici-repentis, reveals transduplication and the impact of repeat elements on pathogenicity and population divergence.</title>
        <authorList>
            <person name="Manning V.A."/>
            <person name="Pandelova I."/>
            <person name="Dhillon B."/>
            <person name="Wilhelm L.J."/>
            <person name="Goodwin S.B."/>
            <person name="Berlin A.M."/>
            <person name="Figueroa M."/>
            <person name="Freitag M."/>
            <person name="Hane J.K."/>
            <person name="Henrissat B."/>
            <person name="Holman W.H."/>
            <person name="Kodira C.D."/>
            <person name="Martin J."/>
            <person name="Oliver R.P."/>
            <person name="Robbertse B."/>
            <person name="Schackwitz W."/>
            <person name="Schwartz D.C."/>
            <person name="Spatafora J.W."/>
            <person name="Turgeon B.G."/>
            <person name="Yandava C."/>
            <person name="Young S."/>
            <person name="Zhou S."/>
            <person name="Zeng Q."/>
            <person name="Grigoriev I.V."/>
            <person name="Ma L.-J."/>
            <person name="Ciuffetti L.M."/>
        </authorList>
    </citation>
    <scope>NUCLEOTIDE SEQUENCE [LARGE SCALE GENOMIC DNA]</scope>
    <source>
        <strain evidence="2">Pt-1C-BFP</strain>
    </source>
</reference>
<organism evidence="1 2">
    <name type="scientific">Pyrenophora tritici-repentis (strain Pt-1C-BFP)</name>
    <name type="common">Wheat tan spot fungus</name>
    <name type="synonym">Drechslera tritici-repentis</name>
    <dbReference type="NCBI Taxonomy" id="426418"/>
    <lineage>
        <taxon>Eukaryota</taxon>
        <taxon>Fungi</taxon>
        <taxon>Dikarya</taxon>
        <taxon>Ascomycota</taxon>
        <taxon>Pezizomycotina</taxon>
        <taxon>Dothideomycetes</taxon>
        <taxon>Pleosporomycetidae</taxon>
        <taxon>Pleosporales</taxon>
        <taxon>Pleosporineae</taxon>
        <taxon>Pleosporaceae</taxon>
        <taxon>Pyrenophora</taxon>
    </lineage>
</organism>
<accession>B2WBT8</accession>
<sequence length="55" mass="5739">MRQVFGAGVLVGMTLSRPAGKGGVEKEGARSANALLTTGDVFLLHGFPSQCVYRS</sequence>
<dbReference type="AlphaFoldDB" id="B2WBT8"/>
<dbReference type="Proteomes" id="UP000001471">
    <property type="component" value="Unassembled WGS sequence"/>
</dbReference>
<evidence type="ECO:0000313" key="1">
    <source>
        <dbReference type="EMBL" id="EDU50020.1"/>
    </source>
</evidence>
<dbReference type="EMBL" id="DS231621">
    <property type="protein sequence ID" value="EDU50020.1"/>
    <property type="molecule type" value="Genomic_DNA"/>
</dbReference>
<evidence type="ECO:0000313" key="2">
    <source>
        <dbReference type="Proteomes" id="UP000001471"/>
    </source>
</evidence>
<protein>
    <submittedName>
        <fullName evidence="1">Uncharacterized protein</fullName>
    </submittedName>
</protein>
<gene>
    <name evidence="1" type="ORF">PTRG_07101</name>
</gene>